<proteinExistence type="predicted"/>
<keyword evidence="1" id="KW-0472">Membrane</keyword>
<keyword evidence="1" id="KW-0812">Transmembrane</keyword>
<feature type="transmembrane region" description="Helical" evidence="1">
    <location>
        <begin position="50"/>
        <end position="70"/>
    </location>
</feature>
<organism evidence="2">
    <name type="scientific">viral metagenome</name>
    <dbReference type="NCBI Taxonomy" id="1070528"/>
    <lineage>
        <taxon>unclassified sequences</taxon>
        <taxon>metagenomes</taxon>
        <taxon>organismal metagenomes</taxon>
    </lineage>
</organism>
<gene>
    <name evidence="2" type="ORF">TM448A03793_0005</name>
</gene>
<evidence type="ECO:0000256" key="1">
    <source>
        <dbReference type="SAM" id="Phobius"/>
    </source>
</evidence>
<keyword evidence="1" id="KW-1133">Transmembrane helix</keyword>
<accession>A0A6H2A2M2</accession>
<name>A0A6H2A2M2_9ZZZZ</name>
<reference evidence="2" key="1">
    <citation type="submission" date="2020-03" db="EMBL/GenBank/DDBJ databases">
        <title>The deep terrestrial virosphere.</title>
        <authorList>
            <person name="Holmfeldt K."/>
            <person name="Nilsson E."/>
            <person name="Simone D."/>
            <person name="Lopez-Fernandez M."/>
            <person name="Wu X."/>
            <person name="de Brujin I."/>
            <person name="Lundin D."/>
            <person name="Andersson A."/>
            <person name="Bertilsson S."/>
            <person name="Dopson M."/>
        </authorList>
    </citation>
    <scope>NUCLEOTIDE SEQUENCE</scope>
    <source>
        <strain evidence="2">TM448A03793</strain>
    </source>
</reference>
<dbReference type="EMBL" id="MT144443">
    <property type="protein sequence ID" value="QJA53700.1"/>
    <property type="molecule type" value="Genomic_DNA"/>
</dbReference>
<protein>
    <submittedName>
        <fullName evidence="2">Uncharacterized protein</fullName>
    </submittedName>
</protein>
<sequence length="73" mass="8143">MFVIIMCFLALVGAILVAAGRKTVVGGHMVWIVSDLGLVYHNLSIGENAQAAMFFVFFCISLTGVIRWRFYEK</sequence>
<evidence type="ECO:0000313" key="2">
    <source>
        <dbReference type="EMBL" id="QJA53700.1"/>
    </source>
</evidence>
<dbReference type="AlphaFoldDB" id="A0A6H2A2M2"/>